<dbReference type="InterPro" id="IPR004101">
    <property type="entry name" value="Mur_ligase_C"/>
</dbReference>
<dbReference type="SUPFAM" id="SSF53244">
    <property type="entry name" value="MurD-like peptide ligases, peptide-binding domain"/>
    <property type="match status" value="1"/>
</dbReference>
<organism evidence="12 13">
    <name type="scientific">Chitinophaga barathri</name>
    <dbReference type="NCBI Taxonomy" id="1647451"/>
    <lineage>
        <taxon>Bacteria</taxon>
        <taxon>Pseudomonadati</taxon>
        <taxon>Bacteroidota</taxon>
        <taxon>Chitinophagia</taxon>
        <taxon>Chitinophagales</taxon>
        <taxon>Chitinophagaceae</taxon>
        <taxon>Chitinophaga</taxon>
    </lineage>
</organism>
<comment type="pathway">
    <text evidence="7 8">Cell wall biogenesis; peptidoglycan biosynthesis.</text>
</comment>
<protein>
    <recommendedName>
        <fullName evidence="7">UDP-N-acetylmuramoyl-L-alanyl-D-glutamate--2,6-diaminopimelate ligase</fullName>
        <ecNumber evidence="7">6.3.2.13</ecNumber>
    </recommendedName>
    <alternativeName>
        <fullName evidence="7">Meso-A2pm-adding enzyme</fullName>
    </alternativeName>
    <alternativeName>
        <fullName evidence="7">Meso-diaminopimelate-adding enzyme</fullName>
    </alternativeName>
    <alternativeName>
        <fullName evidence="7">UDP-MurNAc-L-Ala-D-Glu:meso-diaminopimelate ligase</fullName>
    </alternativeName>
    <alternativeName>
        <fullName evidence="7">UDP-MurNAc-tripeptide synthetase</fullName>
    </alternativeName>
    <alternativeName>
        <fullName evidence="7">UDP-N-acetylmuramyl-tripeptide synthetase</fullName>
    </alternativeName>
</protein>
<comment type="function">
    <text evidence="7">Catalyzes the addition of meso-diaminopimelic acid to the nucleotide precursor UDP-N-acetylmuramoyl-L-alanyl-D-glutamate (UMAG) in the biosynthesis of bacterial cell-wall peptidoglycan.</text>
</comment>
<dbReference type="PANTHER" id="PTHR23135:SF4">
    <property type="entry name" value="UDP-N-ACETYLMURAMOYL-L-ALANYL-D-GLUTAMATE--2,6-DIAMINOPIMELATE LIGASE MURE HOMOLOG, CHLOROPLASTIC"/>
    <property type="match status" value="1"/>
</dbReference>
<evidence type="ECO:0000256" key="1">
    <source>
        <dbReference type="ARBA" id="ARBA00005898"/>
    </source>
</evidence>
<feature type="domain" description="Mur ligase C-terminal" evidence="10">
    <location>
        <begin position="328"/>
        <end position="459"/>
    </location>
</feature>
<dbReference type="SUPFAM" id="SSF53623">
    <property type="entry name" value="MurD-like peptide ligases, catalytic domain"/>
    <property type="match status" value="1"/>
</dbReference>
<evidence type="ECO:0000256" key="8">
    <source>
        <dbReference type="RuleBase" id="RU004135"/>
    </source>
</evidence>
<keyword evidence="4 7" id="KW-0573">Peptidoglycan synthesis</keyword>
<evidence type="ECO:0000259" key="11">
    <source>
        <dbReference type="Pfam" id="PF08245"/>
    </source>
</evidence>
<dbReference type="Pfam" id="PF08245">
    <property type="entry name" value="Mur_ligase_M"/>
    <property type="match status" value="1"/>
</dbReference>
<evidence type="ECO:0000313" key="13">
    <source>
        <dbReference type="Proteomes" id="UP000279089"/>
    </source>
</evidence>
<dbReference type="SUPFAM" id="SSF63418">
    <property type="entry name" value="MurE/MurF N-terminal domain"/>
    <property type="match status" value="1"/>
</dbReference>
<keyword evidence="13" id="KW-1185">Reference proteome</keyword>
<feature type="binding site" evidence="7">
    <location>
        <position position="189"/>
    </location>
    <ligand>
        <name>UDP-N-acetyl-alpha-D-muramoyl-L-alanyl-D-glutamate</name>
        <dbReference type="ChEBI" id="CHEBI:83900"/>
    </ligand>
</feature>
<keyword evidence="7" id="KW-0067">ATP-binding</keyword>
<dbReference type="Gene3D" id="3.90.190.20">
    <property type="entry name" value="Mur ligase, C-terminal domain"/>
    <property type="match status" value="1"/>
</dbReference>
<evidence type="ECO:0000313" key="12">
    <source>
        <dbReference type="EMBL" id="RPD38853.1"/>
    </source>
</evidence>
<feature type="binding site" evidence="7">
    <location>
        <position position="181"/>
    </location>
    <ligand>
        <name>UDP-N-acetyl-alpha-D-muramoyl-L-alanyl-D-glutamate</name>
        <dbReference type="ChEBI" id="CHEBI:83900"/>
    </ligand>
</feature>
<comment type="similarity">
    <text evidence="1 7">Belongs to the MurCDEF family. MurE subfamily.</text>
</comment>
<keyword evidence="5 7" id="KW-0131">Cell cycle</keyword>
<dbReference type="GO" id="GO:0071555">
    <property type="term" value="P:cell wall organization"/>
    <property type="evidence" value="ECO:0007669"/>
    <property type="project" value="UniProtKB-KW"/>
</dbReference>
<feature type="binding site" evidence="7">
    <location>
        <position position="31"/>
    </location>
    <ligand>
        <name>UDP-N-acetyl-alpha-D-muramoyl-L-alanyl-D-glutamate</name>
        <dbReference type="ChEBI" id="CHEBI:83900"/>
    </ligand>
</feature>
<feature type="binding site" evidence="7">
    <location>
        <position position="380"/>
    </location>
    <ligand>
        <name>meso-2,6-diaminopimelate</name>
        <dbReference type="ChEBI" id="CHEBI:57791"/>
    </ligand>
</feature>
<keyword evidence="3 7" id="KW-0133">Cell shape</keyword>
<feature type="binding site" evidence="7">
    <location>
        <position position="187"/>
    </location>
    <ligand>
        <name>UDP-N-acetyl-alpha-D-muramoyl-L-alanyl-D-glutamate</name>
        <dbReference type="ChEBI" id="CHEBI:83900"/>
    </ligand>
</feature>
<dbReference type="InterPro" id="IPR035911">
    <property type="entry name" value="MurE/MurF_N"/>
</dbReference>
<dbReference type="GO" id="GO:0005524">
    <property type="term" value="F:ATP binding"/>
    <property type="evidence" value="ECO:0007669"/>
    <property type="project" value="UniProtKB-UniRule"/>
</dbReference>
<accession>A0A3N4MTV4</accession>
<evidence type="ECO:0000256" key="2">
    <source>
        <dbReference type="ARBA" id="ARBA00022618"/>
    </source>
</evidence>
<dbReference type="Proteomes" id="UP000279089">
    <property type="component" value="Unassembled WGS sequence"/>
</dbReference>
<dbReference type="GO" id="GO:0005737">
    <property type="term" value="C:cytoplasm"/>
    <property type="evidence" value="ECO:0007669"/>
    <property type="project" value="UniProtKB-SubCell"/>
</dbReference>
<dbReference type="RefSeq" id="WP_120518598.1">
    <property type="nucleotide sequence ID" value="NZ_QXZY01000013.1"/>
</dbReference>
<dbReference type="Gene3D" id="3.40.1390.10">
    <property type="entry name" value="MurE/MurF, N-terminal domain"/>
    <property type="match status" value="1"/>
</dbReference>
<dbReference type="GO" id="GO:0009252">
    <property type="term" value="P:peptidoglycan biosynthetic process"/>
    <property type="evidence" value="ECO:0007669"/>
    <property type="project" value="UniProtKB-UniRule"/>
</dbReference>
<comment type="PTM">
    <text evidence="7">Carboxylation is probably crucial for Mg(2+) binding and, consequently, for the gamma-phosphate positioning of ATP.</text>
</comment>
<feature type="short sequence motif" description="Meso-diaminopimelate recognition motif" evidence="7">
    <location>
        <begin position="404"/>
        <end position="407"/>
    </location>
</feature>
<dbReference type="InterPro" id="IPR000713">
    <property type="entry name" value="Mur_ligase_N"/>
</dbReference>
<dbReference type="InterPro" id="IPR036615">
    <property type="entry name" value="Mur_ligase_C_dom_sf"/>
</dbReference>
<evidence type="ECO:0000256" key="3">
    <source>
        <dbReference type="ARBA" id="ARBA00022960"/>
    </source>
</evidence>
<dbReference type="GO" id="GO:0000287">
    <property type="term" value="F:magnesium ion binding"/>
    <property type="evidence" value="ECO:0007669"/>
    <property type="project" value="UniProtKB-UniRule"/>
</dbReference>
<feature type="binding site" evidence="7">
    <location>
        <position position="457"/>
    </location>
    <ligand>
        <name>meso-2,6-diaminopimelate</name>
        <dbReference type="ChEBI" id="CHEBI:57791"/>
    </ligand>
</feature>
<feature type="modified residue" description="N6-carboxylysine" evidence="7">
    <location>
        <position position="221"/>
    </location>
</feature>
<dbReference type="GO" id="GO:0008765">
    <property type="term" value="F:UDP-N-acetylmuramoylalanyl-D-glutamate-2,6-diaminopimelate ligase activity"/>
    <property type="evidence" value="ECO:0007669"/>
    <property type="project" value="UniProtKB-UniRule"/>
</dbReference>
<dbReference type="NCBIfam" id="TIGR01085">
    <property type="entry name" value="murE"/>
    <property type="match status" value="1"/>
</dbReference>
<name>A0A3N4MTV4_9BACT</name>
<dbReference type="EMBL" id="RMBX01000013">
    <property type="protein sequence ID" value="RPD38853.1"/>
    <property type="molecule type" value="Genomic_DNA"/>
</dbReference>
<feature type="domain" description="Mur ligase central" evidence="11">
    <location>
        <begin position="110"/>
        <end position="306"/>
    </location>
</feature>
<comment type="subcellular location">
    <subcellularLocation>
        <location evidence="7 8">Cytoplasm</location>
    </subcellularLocation>
</comment>
<dbReference type="NCBIfam" id="NF001126">
    <property type="entry name" value="PRK00139.1-4"/>
    <property type="match status" value="1"/>
</dbReference>
<dbReference type="GO" id="GO:0051301">
    <property type="term" value="P:cell division"/>
    <property type="evidence" value="ECO:0007669"/>
    <property type="project" value="UniProtKB-KW"/>
</dbReference>
<dbReference type="GO" id="GO:0008360">
    <property type="term" value="P:regulation of cell shape"/>
    <property type="evidence" value="ECO:0007669"/>
    <property type="project" value="UniProtKB-KW"/>
</dbReference>
<feature type="binding site" evidence="7">
    <location>
        <begin position="404"/>
        <end position="407"/>
    </location>
    <ligand>
        <name>meso-2,6-diaminopimelate</name>
        <dbReference type="ChEBI" id="CHEBI:57791"/>
    </ligand>
</feature>
<feature type="domain" description="Mur ligase N-terminal catalytic" evidence="9">
    <location>
        <begin position="24"/>
        <end position="71"/>
    </location>
</feature>
<comment type="caution">
    <text evidence="12">The sequence shown here is derived from an EMBL/GenBank/DDBJ whole genome shotgun (WGS) entry which is preliminary data.</text>
</comment>
<keyword evidence="2 7" id="KW-0132">Cell division</keyword>
<dbReference type="Gene3D" id="3.40.1190.10">
    <property type="entry name" value="Mur-like, catalytic domain"/>
    <property type="match status" value="1"/>
</dbReference>
<evidence type="ECO:0000259" key="9">
    <source>
        <dbReference type="Pfam" id="PF01225"/>
    </source>
</evidence>
<evidence type="ECO:0000256" key="5">
    <source>
        <dbReference type="ARBA" id="ARBA00023306"/>
    </source>
</evidence>
<dbReference type="Pfam" id="PF01225">
    <property type="entry name" value="Mur_ligase"/>
    <property type="match status" value="1"/>
</dbReference>
<dbReference type="InterPro" id="IPR013221">
    <property type="entry name" value="Mur_ligase_cen"/>
</dbReference>
<dbReference type="Pfam" id="PF02875">
    <property type="entry name" value="Mur_ligase_C"/>
    <property type="match status" value="1"/>
</dbReference>
<gene>
    <name evidence="7" type="primary">murE</name>
    <name evidence="12" type="ORF">EG028_22140</name>
</gene>
<evidence type="ECO:0000256" key="4">
    <source>
        <dbReference type="ARBA" id="ARBA00022984"/>
    </source>
</evidence>
<dbReference type="InterPro" id="IPR005761">
    <property type="entry name" value="UDP-N-AcMur-Glu-dNH2Pim_ligase"/>
</dbReference>
<proteinExistence type="inferred from homology"/>
<evidence type="ECO:0000259" key="10">
    <source>
        <dbReference type="Pfam" id="PF02875"/>
    </source>
</evidence>
<keyword evidence="7" id="KW-0963">Cytoplasm</keyword>
<dbReference type="UniPathway" id="UPA00219"/>
<dbReference type="InterPro" id="IPR036565">
    <property type="entry name" value="Mur-like_cat_sf"/>
</dbReference>
<dbReference type="AlphaFoldDB" id="A0A3N4MTV4"/>
<evidence type="ECO:0000256" key="7">
    <source>
        <dbReference type="HAMAP-Rule" id="MF_00208"/>
    </source>
</evidence>
<dbReference type="OrthoDB" id="9800958at2"/>
<dbReference type="EC" id="6.3.2.13" evidence="7"/>
<keyword evidence="6 7" id="KW-0961">Cell wall biogenesis/degradation</keyword>
<comment type="caution">
    <text evidence="7">Lacks conserved residue(s) required for the propagation of feature annotation.</text>
</comment>
<comment type="catalytic activity">
    <reaction evidence="7">
        <text>UDP-N-acetyl-alpha-D-muramoyl-L-alanyl-D-glutamate + meso-2,6-diaminopimelate + ATP = UDP-N-acetyl-alpha-D-muramoyl-L-alanyl-gamma-D-glutamyl-meso-2,6-diaminopimelate + ADP + phosphate + H(+)</text>
        <dbReference type="Rhea" id="RHEA:23676"/>
        <dbReference type="ChEBI" id="CHEBI:15378"/>
        <dbReference type="ChEBI" id="CHEBI:30616"/>
        <dbReference type="ChEBI" id="CHEBI:43474"/>
        <dbReference type="ChEBI" id="CHEBI:57791"/>
        <dbReference type="ChEBI" id="CHEBI:83900"/>
        <dbReference type="ChEBI" id="CHEBI:83905"/>
        <dbReference type="ChEBI" id="CHEBI:456216"/>
        <dbReference type="EC" id="6.3.2.13"/>
    </reaction>
</comment>
<dbReference type="HAMAP" id="MF_00208">
    <property type="entry name" value="MurE"/>
    <property type="match status" value="1"/>
</dbReference>
<keyword evidence="7 12" id="KW-0436">Ligase</keyword>
<dbReference type="PANTHER" id="PTHR23135">
    <property type="entry name" value="MUR LIGASE FAMILY MEMBER"/>
    <property type="match status" value="1"/>
</dbReference>
<keyword evidence="7" id="KW-0547">Nucleotide-binding</keyword>
<reference evidence="13" key="1">
    <citation type="submission" date="2018-11" db="EMBL/GenBank/DDBJ databases">
        <title>Chitinophaga lutea sp.nov., isolate from arsenic contaminated soil.</title>
        <authorList>
            <person name="Zong Y."/>
        </authorList>
    </citation>
    <scope>NUCLEOTIDE SEQUENCE [LARGE SCALE GENOMIC DNA]</scope>
    <source>
        <strain evidence="13">YLT18</strain>
    </source>
</reference>
<feature type="binding site" evidence="7">
    <location>
        <begin position="112"/>
        <end position="118"/>
    </location>
    <ligand>
        <name>ATP</name>
        <dbReference type="ChEBI" id="CHEBI:30616"/>
    </ligand>
</feature>
<comment type="cofactor">
    <cofactor evidence="7">
        <name>Mg(2+)</name>
        <dbReference type="ChEBI" id="CHEBI:18420"/>
    </cofactor>
</comment>
<keyword evidence="7" id="KW-0460">Magnesium</keyword>
<feature type="binding site" evidence="7">
    <location>
        <position position="461"/>
    </location>
    <ligand>
        <name>meso-2,6-diaminopimelate</name>
        <dbReference type="ChEBI" id="CHEBI:57791"/>
    </ligand>
</feature>
<sequence>MKTLREILYNVNIGQVLGNNDIAVHALHIDSRQIKAGDVFIAIRGLAADGHDFISKAISQGAAAVICETIPDTISPDVCYVQVSNSHQAAGVMAGNFYDNPSHKLKLVGVTGTNGKTTIATMLFRLFTRLGHICGLLSTVQNQIGENIIPATHTTPDPINLNALLADMVTRGCDYAFMEVSSHAVHQQRIAGLKFAGGIFSNITHDHLDYHKTFDEYIRVKKAFFDGLPATAFALTNLDDKRGNVMLQNTRAHKATYSLRTMADFKGKILENNLTGLIMLVGEREVHFRLIGEFNAYNLMAVYGAAVLLEKDKDEVLAALSDIQGAEGRFDYIVSKNLRVIGIVDYAHTPDALLNVLATIKNLREGHEQIITVVGCGGDRDTAKRPVMGQVAAEHSDRVIFTSDNPRSEDPQEIIHQMEAGVAVHQRRKTLSIADRREAIKTAVSFAQQEDIILVAGKGHEKYQEIRGVKHPFDDKQVLIEVLELLEK</sequence>
<feature type="binding site" evidence="7">
    <location>
        <begin position="154"/>
        <end position="155"/>
    </location>
    <ligand>
        <name>UDP-N-acetyl-alpha-D-muramoyl-L-alanyl-D-glutamate</name>
        <dbReference type="ChEBI" id="CHEBI:83900"/>
    </ligand>
</feature>
<evidence type="ECO:0000256" key="6">
    <source>
        <dbReference type="ARBA" id="ARBA00023316"/>
    </source>
</evidence>